<feature type="non-terminal residue" evidence="1">
    <location>
        <position position="325"/>
    </location>
</feature>
<comment type="caution">
    <text evidence="1">The sequence shown here is derived from an EMBL/GenBank/DDBJ whole genome shotgun (WGS) entry which is preliminary data.</text>
</comment>
<dbReference type="EMBL" id="JANBUP010001097">
    <property type="protein sequence ID" value="KAJ2808475.1"/>
    <property type="molecule type" value="Genomic_DNA"/>
</dbReference>
<evidence type="ECO:0000313" key="1">
    <source>
        <dbReference type="EMBL" id="KAJ2808475.1"/>
    </source>
</evidence>
<proteinExistence type="predicted"/>
<protein>
    <submittedName>
        <fullName evidence="1">Uncharacterized protein</fullName>
    </submittedName>
</protein>
<evidence type="ECO:0000313" key="2">
    <source>
        <dbReference type="Proteomes" id="UP001140096"/>
    </source>
</evidence>
<dbReference type="Proteomes" id="UP001140096">
    <property type="component" value="Unassembled WGS sequence"/>
</dbReference>
<reference evidence="1" key="1">
    <citation type="submission" date="2022-07" db="EMBL/GenBank/DDBJ databases">
        <title>Phylogenomic reconstructions and comparative analyses of Kickxellomycotina fungi.</title>
        <authorList>
            <person name="Reynolds N.K."/>
            <person name="Stajich J.E."/>
            <person name="Barry K."/>
            <person name="Grigoriev I.V."/>
            <person name="Crous P."/>
            <person name="Smith M.E."/>
        </authorList>
    </citation>
    <scope>NUCLEOTIDE SEQUENCE</scope>
    <source>
        <strain evidence="1">CBS 102833</strain>
    </source>
</reference>
<organism evidence="1 2">
    <name type="scientific">Coemansia furcata</name>
    <dbReference type="NCBI Taxonomy" id="417177"/>
    <lineage>
        <taxon>Eukaryota</taxon>
        <taxon>Fungi</taxon>
        <taxon>Fungi incertae sedis</taxon>
        <taxon>Zoopagomycota</taxon>
        <taxon>Kickxellomycotina</taxon>
        <taxon>Kickxellomycetes</taxon>
        <taxon>Kickxellales</taxon>
        <taxon>Kickxellaceae</taxon>
        <taxon>Coemansia</taxon>
    </lineage>
</organism>
<sequence length="325" mass="35083">MSTPQKKDQVPSQMNAALSSPILQADELCFNPRWSPHLKSPPPNSTISSRLRQLNSPLGNKGRTQQPSVSPFPSSSTAADTDGSHTEDGWRGTGTLTSPLSKRARILQSDSPVSLPPLSPVVSSRKRSVRGDLAYDSPLPFSPTASGLRIRYSPSSPMSPSLRVTPHRGEPESPTLSRMLAKDSPTLSLYEKLASTTGSDEESPTVSQMSRSLLFRLDLESPTGRRNVGAADERESAVDLPLVALDKAKKPVITSPLALQFSPIPLPTATDDTAEPDLEDESSMPILKRQVLGTTRRPSGSIRDAPITLKLEQRRRKLANATPAI</sequence>
<keyword evidence="2" id="KW-1185">Reference proteome</keyword>
<gene>
    <name evidence="1" type="ORF">H4S07_003413</name>
</gene>
<accession>A0ACC1LHW1</accession>
<name>A0ACC1LHW1_9FUNG</name>